<dbReference type="Gramene" id="KRH54018">
    <property type="protein sequence ID" value="KRH54018"/>
    <property type="gene ID" value="GLYMA_06G160700"/>
</dbReference>
<keyword evidence="3" id="KW-1185">Reference proteome</keyword>
<evidence type="ECO:0000313" key="2">
    <source>
        <dbReference type="EnsemblPlants" id="KRH54018"/>
    </source>
</evidence>
<proteinExistence type="predicted"/>
<dbReference type="OMA" id="FNVPACH"/>
<dbReference type="PaxDb" id="3847-GLYMA06G16850.1"/>
<evidence type="ECO:0000313" key="1">
    <source>
        <dbReference type="EMBL" id="KRH54018.1"/>
    </source>
</evidence>
<accession>K7KVD0</accession>
<dbReference type="HOGENOM" id="CLU_3000292_0_0_1"/>
<reference evidence="1 2" key="1">
    <citation type="journal article" date="2010" name="Nature">
        <title>Genome sequence of the palaeopolyploid soybean.</title>
        <authorList>
            <person name="Schmutz J."/>
            <person name="Cannon S.B."/>
            <person name="Schlueter J."/>
            <person name="Ma J."/>
            <person name="Mitros T."/>
            <person name="Nelson W."/>
            <person name="Hyten D.L."/>
            <person name="Song Q."/>
            <person name="Thelen J.J."/>
            <person name="Cheng J."/>
            <person name="Xu D."/>
            <person name="Hellsten U."/>
            <person name="May G.D."/>
            <person name="Yu Y."/>
            <person name="Sakurai T."/>
            <person name="Umezawa T."/>
            <person name="Bhattacharyya M.K."/>
            <person name="Sandhu D."/>
            <person name="Valliyodan B."/>
            <person name="Lindquist E."/>
            <person name="Peto M."/>
            <person name="Grant D."/>
            <person name="Shu S."/>
            <person name="Goodstein D."/>
            <person name="Barry K."/>
            <person name="Futrell-Griggs M."/>
            <person name="Abernathy B."/>
            <person name="Du J."/>
            <person name="Tian Z."/>
            <person name="Zhu L."/>
            <person name="Gill N."/>
            <person name="Joshi T."/>
            <person name="Libault M."/>
            <person name="Sethuraman A."/>
            <person name="Zhang X.-C."/>
            <person name="Shinozaki K."/>
            <person name="Nguyen H.T."/>
            <person name="Wing R.A."/>
            <person name="Cregan P."/>
            <person name="Specht J."/>
            <person name="Grimwood J."/>
            <person name="Rokhsar D."/>
            <person name="Stacey G."/>
            <person name="Shoemaker R.C."/>
            <person name="Jackson S.A."/>
        </authorList>
    </citation>
    <scope>NUCLEOTIDE SEQUENCE [LARGE SCALE GENOMIC DNA]</scope>
    <source>
        <strain evidence="2">cv. Williams 82</strain>
        <tissue evidence="1">Callus</tissue>
    </source>
</reference>
<sequence>MTSCSFSCIISNNNALLRSSATLVVFTFGVVPRSCSSFSSGCNVRVCHLPQSLPLVG</sequence>
<dbReference type="EMBL" id="CM000839">
    <property type="protein sequence ID" value="KRH54018.1"/>
    <property type="molecule type" value="Genomic_DNA"/>
</dbReference>
<gene>
    <name evidence="1" type="ORF">GLYMA_06G160700</name>
</gene>
<evidence type="ECO:0000313" key="3">
    <source>
        <dbReference type="Proteomes" id="UP000008827"/>
    </source>
</evidence>
<reference evidence="1" key="3">
    <citation type="submission" date="2018-07" db="EMBL/GenBank/DDBJ databases">
        <title>WGS assembly of Glycine max.</title>
        <authorList>
            <person name="Schmutz J."/>
            <person name="Cannon S."/>
            <person name="Schlueter J."/>
            <person name="Ma J."/>
            <person name="Mitros T."/>
            <person name="Nelson W."/>
            <person name="Hyten D."/>
            <person name="Song Q."/>
            <person name="Thelen J."/>
            <person name="Cheng J."/>
            <person name="Xu D."/>
            <person name="Hellsten U."/>
            <person name="May G."/>
            <person name="Yu Y."/>
            <person name="Sakurai T."/>
            <person name="Umezawa T."/>
            <person name="Bhattacharyya M."/>
            <person name="Sandhu D."/>
            <person name="Valliyodan B."/>
            <person name="Lindquist E."/>
            <person name="Peto M."/>
            <person name="Grant D."/>
            <person name="Shu S."/>
            <person name="Goodstein D."/>
            <person name="Barry K."/>
            <person name="Futrell-Griggs M."/>
            <person name="Abernathy B."/>
            <person name="Du J."/>
            <person name="Tian Z."/>
            <person name="Zhu L."/>
            <person name="Gill N."/>
            <person name="Joshi T."/>
            <person name="Libault M."/>
            <person name="Sethuraman A."/>
            <person name="Zhang X."/>
            <person name="Shinozaki K."/>
            <person name="Nguyen H."/>
            <person name="Wing R."/>
            <person name="Cregan P."/>
            <person name="Specht J."/>
            <person name="Grimwood J."/>
            <person name="Rokhsar D."/>
            <person name="Stacey G."/>
            <person name="Shoemaker R."/>
            <person name="Jackson S."/>
        </authorList>
    </citation>
    <scope>NUCLEOTIDE SEQUENCE</scope>
    <source>
        <tissue evidence="1">Callus</tissue>
    </source>
</reference>
<dbReference type="EnsemblPlants" id="KRH54018">
    <property type="protein sequence ID" value="KRH54018"/>
    <property type="gene ID" value="GLYMA_06G160700"/>
</dbReference>
<reference evidence="2" key="2">
    <citation type="submission" date="2018-02" db="UniProtKB">
        <authorList>
            <consortium name="EnsemblPlants"/>
        </authorList>
    </citation>
    <scope>IDENTIFICATION</scope>
    <source>
        <strain evidence="2">Williams 82</strain>
    </source>
</reference>
<dbReference type="AlphaFoldDB" id="K7KVD0"/>
<dbReference type="InParanoid" id="K7KVD0"/>
<organism evidence="1">
    <name type="scientific">Glycine max</name>
    <name type="common">Soybean</name>
    <name type="synonym">Glycine hispida</name>
    <dbReference type="NCBI Taxonomy" id="3847"/>
    <lineage>
        <taxon>Eukaryota</taxon>
        <taxon>Viridiplantae</taxon>
        <taxon>Streptophyta</taxon>
        <taxon>Embryophyta</taxon>
        <taxon>Tracheophyta</taxon>
        <taxon>Spermatophyta</taxon>
        <taxon>Magnoliopsida</taxon>
        <taxon>eudicotyledons</taxon>
        <taxon>Gunneridae</taxon>
        <taxon>Pentapetalae</taxon>
        <taxon>rosids</taxon>
        <taxon>fabids</taxon>
        <taxon>Fabales</taxon>
        <taxon>Fabaceae</taxon>
        <taxon>Papilionoideae</taxon>
        <taxon>50 kb inversion clade</taxon>
        <taxon>NPAAA clade</taxon>
        <taxon>indigoferoid/millettioid clade</taxon>
        <taxon>Phaseoleae</taxon>
        <taxon>Glycine</taxon>
        <taxon>Glycine subgen. Soja</taxon>
    </lineage>
</organism>
<name>K7KVD0_SOYBN</name>
<protein>
    <submittedName>
        <fullName evidence="1 2">Uncharacterized protein</fullName>
    </submittedName>
</protein>
<dbReference type="Proteomes" id="UP000008827">
    <property type="component" value="Chromosome 6"/>
</dbReference>